<evidence type="ECO:0000256" key="1">
    <source>
        <dbReference type="ARBA" id="ARBA00011073"/>
    </source>
</evidence>
<dbReference type="GO" id="GO:0004252">
    <property type="term" value="F:serine-type endopeptidase activity"/>
    <property type="evidence" value="ECO:0007669"/>
    <property type="project" value="InterPro"/>
</dbReference>
<sequence>METGAALMRAFSRCAELKVDIANFSYGEESDFPDKGRIIEALEIMVRRYGVLLVASAGNNGPALSTGGSPGSTCSAAIGIGAYLSPEMMEAMYSMRDKIPGTFYPWSSRGPSVDGALGVCLCAPGAAITGVPKFTLRCATLMNGTSMSAPNASGNIACLLSGLKAREIETSLFMIRLSLENTARKLAQHSAFAFGHGLLQIDSAFEHLQKYATAVTPLLTHFEVTVDDSRNRGIYLREFWETRHSSNFTINVEPKFKPQSDNTEKIAFQKHIILVCDATFAKCPKQIELTNQQRQFIVSVDPCGLQPGVAYFAQILAFDACNPSLGPLFYLPVTIIIPLVLDSACNFTLSRSLTLSPSKPERIFIHVPEDANWAELKLMSRDTQEAKYVIHCVQIQPDTAVRNTETYKLMVLKPNSDTELVLKLISGRTVELCITRWWSSINIGHVDIALKLHGTYPCCKTIQIMSAEVSHRFQVRNSLMHYEEIAPAITFRHMYYPLHPETAKIRPLGPRDLFFSGSQTFQLLLAYSFSIPKATETTFEFPGLTDYLYESPFDDVHIMIFLSSKQYIGSSSSYPKRYTIKLEKGDYHAKVQIRHDNDSFLEKFQNLVLALRTRLPTPINFECYADLESALKSDKKRLLSKCMGPDEVVTVFLGQLSEEKLPRKLTAGCCLLGALTIPKAEAARTIVQYPVIYHFNEFGRRHSKGFAAVTLTKKCENTESCEVKKMNDELRDLQIQWLSKIKCEDEANRLFRELNTAFPDNPTVLLTQAKRLYEKEAASHREETLSLIEKILETSKPDEALKYLGLKEEGKECDVSQKSEMESRQSVIIDALVIRANLLLDEHLAISTQEVPPMFRKGLKPEKAKTAGFVSDEIPSDDSIQVAHDETDVQKKNSETDPPPELPVTVTDSPQISVEEAPQPKVLLKDAENAFYEVLRWADPNDAKVLLLTAKLAIAHAHYGKALKCLRKAAEEKQYSNSESLDNAIIEVIDHLGWVHISSCLRNSFILKYHSQYRLF</sequence>
<dbReference type="Gene3D" id="3.40.50.200">
    <property type="entry name" value="Peptidase S8/S53 domain"/>
    <property type="match status" value="1"/>
</dbReference>
<evidence type="ECO:0000259" key="10">
    <source>
        <dbReference type="Pfam" id="PF21223"/>
    </source>
</evidence>
<dbReference type="Pfam" id="PF21316">
    <property type="entry name" value="TPPII_GBD"/>
    <property type="match status" value="1"/>
</dbReference>
<dbReference type="Pfam" id="PF12583">
    <property type="entry name" value="TPPII_C"/>
    <property type="match status" value="1"/>
</dbReference>
<accession>A0A0N4UZT0</accession>
<evidence type="ECO:0000259" key="8">
    <source>
        <dbReference type="Pfam" id="PF12580"/>
    </source>
</evidence>
<dbReference type="PANTHER" id="PTHR43806">
    <property type="entry name" value="PEPTIDASE S8"/>
    <property type="match status" value="1"/>
</dbReference>
<keyword evidence="3" id="KW-0378">Hydrolase</keyword>
<organism evidence="14">
    <name type="scientific">Enterobius vermicularis</name>
    <name type="common">Human pinworm</name>
    <dbReference type="NCBI Taxonomy" id="51028"/>
    <lineage>
        <taxon>Eukaryota</taxon>
        <taxon>Metazoa</taxon>
        <taxon>Ecdysozoa</taxon>
        <taxon>Nematoda</taxon>
        <taxon>Chromadorea</taxon>
        <taxon>Rhabditida</taxon>
        <taxon>Spirurina</taxon>
        <taxon>Oxyuridomorpha</taxon>
        <taxon>Oxyuroidea</taxon>
        <taxon>Oxyuridae</taxon>
        <taxon>Enterobius</taxon>
    </lineage>
</organism>
<dbReference type="AlphaFoldDB" id="A0A0N4UZT0"/>
<dbReference type="Gene3D" id="1.25.40.710">
    <property type="match status" value="1"/>
</dbReference>
<evidence type="ECO:0000256" key="2">
    <source>
        <dbReference type="ARBA" id="ARBA00022670"/>
    </source>
</evidence>
<protein>
    <submittedName>
        <fullName evidence="14">Tripeptidyl-peptidase 2</fullName>
    </submittedName>
</protein>
<dbReference type="Pfam" id="PF12580">
    <property type="entry name" value="TPPII"/>
    <property type="match status" value="1"/>
</dbReference>
<feature type="region of interest" description="Disordered" evidence="6">
    <location>
        <begin position="887"/>
        <end position="906"/>
    </location>
</feature>
<dbReference type="EMBL" id="UXUI01007461">
    <property type="protein sequence ID" value="VDD87711.1"/>
    <property type="molecule type" value="Genomic_DNA"/>
</dbReference>
<evidence type="ECO:0000259" key="9">
    <source>
        <dbReference type="Pfam" id="PF12583"/>
    </source>
</evidence>
<dbReference type="PANTHER" id="PTHR43806:SF14">
    <property type="entry name" value="TRIPEPTIDYL-PEPTIDASE 2"/>
    <property type="match status" value="1"/>
</dbReference>
<proteinExistence type="inferred from homology"/>
<evidence type="ECO:0000313" key="14">
    <source>
        <dbReference type="WBParaSite" id="EVEC_0000314601-mRNA-1"/>
    </source>
</evidence>
<dbReference type="InterPro" id="IPR036852">
    <property type="entry name" value="Peptidase_S8/S53_dom_sf"/>
</dbReference>
<evidence type="ECO:0000256" key="6">
    <source>
        <dbReference type="SAM" id="MobiDB-lite"/>
    </source>
</evidence>
<dbReference type="InterPro" id="IPR046940">
    <property type="entry name" value="TPPII_Ig-like_sf"/>
</dbReference>
<dbReference type="PROSITE" id="PS00138">
    <property type="entry name" value="SUBTILASE_SER"/>
    <property type="match status" value="1"/>
</dbReference>
<feature type="domain" description="Tripeptidyl-peptidase II galactose-binding" evidence="11">
    <location>
        <begin position="356"/>
        <end position="441"/>
    </location>
</feature>
<dbReference type="Pfam" id="PF21223">
    <property type="entry name" value="TPPII_Ig-like-1"/>
    <property type="match status" value="1"/>
</dbReference>
<evidence type="ECO:0000256" key="5">
    <source>
        <dbReference type="PROSITE-ProRule" id="PRU01240"/>
    </source>
</evidence>
<reference evidence="14" key="1">
    <citation type="submission" date="2017-02" db="UniProtKB">
        <authorList>
            <consortium name="WormBaseParasite"/>
        </authorList>
    </citation>
    <scope>IDENTIFICATION</scope>
</reference>
<dbReference type="InterPro" id="IPR023828">
    <property type="entry name" value="Peptidase_S8_Ser-AS"/>
</dbReference>
<feature type="domain" description="Tripeptidyl peptidase II C-terminal" evidence="9">
    <location>
        <begin position="723"/>
        <end position="776"/>
    </location>
</feature>
<dbReference type="InterPro" id="IPR046939">
    <property type="entry name" value="TPPII_C_sf"/>
</dbReference>
<dbReference type="Pfam" id="PF00082">
    <property type="entry name" value="Peptidase_S8"/>
    <property type="match status" value="1"/>
</dbReference>
<evidence type="ECO:0000259" key="11">
    <source>
        <dbReference type="Pfam" id="PF21316"/>
    </source>
</evidence>
<dbReference type="InterPro" id="IPR022232">
    <property type="entry name" value="TPPII_C_art"/>
</dbReference>
<keyword evidence="2" id="KW-0645">Protease</keyword>
<name>A0A0N4UZT0_ENTVE</name>
<dbReference type="Gene3D" id="2.60.40.3170">
    <property type="match status" value="1"/>
</dbReference>
<dbReference type="GO" id="GO:0005829">
    <property type="term" value="C:cytosol"/>
    <property type="evidence" value="ECO:0007669"/>
    <property type="project" value="TreeGrafter"/>
</dbReference>
<dbReference type="InterPro" id="IPR050131">
    <property type="entry name" value="Peptidase_S8_subtilisin-like"/>
</dbReference>
<feature type="domain" description="Tripeptidyl peptidase II second Ig-like" evidence="8">
    <location>
        <begin position="480"/>
        <end position="665"/>
    </location>
</feature>
<comment type="caution">
    <text evidence="5">Lacks conserved residue(s) required for the propagation of feature annotation.</text>
</comment>
<dbReference type="InterPro" id="IPR000209">
    <property type="entry name" value="Peptidase_S8/S53_dom"/>
</dbReference>
<evidence type="ECO:0000256" key="3">
    <source>
        <dbReference type="ARBA" id="ARBA00022801"/>
    </source>
</evidence>
<feature type="domain" description="Peptidase S8/S53" evidence="7">
    <location>
        <begin position="7"/>
        <end position="197"/>
    </location>
</feature>
<feature type="domain" description="Tripeptidyl-peptidase II first Ig-like" evidence="10">
    <location>
        <begin position="221"/>
        <end position="336"/>
    </location>
</feature>
<dbReference type="InterPro" id="IPR048384">
    <property type="entry name" value="TPPII_GBD"/>
</dbReference>
<dbReference type="InterPro" id="IPR022229">
    <property type="entry name" value="TPPII_Ig-like-2"/>
</dbReference>
<gene>
    <name evidence="12" type="ORF">EVEC_LOCUS2854</name>
</gene>
<dbReference type="STRING" id="51028.A0A0N4UZT0"/>
<dbReference type="GO" id="GO:0008240">
    <property type="term" value="F:tripeptidyl-peptidase activity"/>
    <property type="evidence" value="ECO:0007669"/>
    <property type="project" value="TreeGrafter"/>
</dbReference>
<comment type="similarity">
    <text evidence="1 5">Belongs to the peptidase S8 family.</text>
</comment>
<dbReference type="OrthoDB" id="10256524at2759"/>
<keyword evidence="4" id="KW-0720">Serine protease</keyword>
<dbReference type="GO" id="GO:0006508">
    <property type="term" value="P:proteolysis"/>
    <property type="evidence" value="ECO:0007669"/>
    <property type="project" value="UniProtKB-KW"/>
</dbReference>
<dbReference type="InterPro" id="IPR048383">
    <property type="entry name" value="TPPII_Ig-like-1"/>
</dbReference>
<dbReference type="WBParaSite" id="EVEC_0000314601-mRNA-1">
    <property type="protein sequence ID" value="EVEC_0000314601-mRNA-1"/>
    <property type="gene ID" value="EVEC_0000314601"/>
</dbReference>
<dbReference type="SUPFAM" id="SSF52743">
    <property type="entry name" value="Subtilisin-like"/>
    <property type="match status" value="1"/>
</dbReference>
<reference evidence="12 13" key="2">
    <citation type="submission" date="2018-10" db="EMBL/GenBank/DDBJ databases">
        <authorList>
            <consortium name="Pathogen Informatics"/>
        </authorList>
    </citation>
    <scope>NUCLEOTIDE SEQUENCE [LARGE SCALE GENOMIC DNA]</scope>
</reference>
<evidence type="ECO:0000313" key="13">
    <source>
        <dbReference type="Proteomes" id="UP000274131"/>
    </source>
</evidence>
<keyword evidence="13" id="KW-1185">Reference proteome</keyword>
<dbReference type="Proteomes" id="UP000274131">
    <property type="component" value="Unassembled WGS sequence"/>
</dbReference>
<evidence type="ECO:0000313" key="12">
    <source>
        <dbReference type="EMBL" id="VDD87711.1"/>
    </source>
</evidence>
<dbReference type="PROSITE" id="PS51892">
    <property type="entry name" value="SUBTILASE"/>
    <property type="match status" value="1"/>
</dbReference>
<evidence type="ECO:0000256" key="4">
    <source>
        <dbReference type="ARBA" id="ARBA00022825"/>
    </source>
</evidence>
<evidence type="ECO:0000259" key="7">
    <source>
        <dbReference type="Pfam" id="PF00082"/>
    </source>
</evidence>